<dbReference type="PANTHER" id="PTHR32370">
    <property type="entry name" value="OS12G0117600 PROTEIN"/>
    <property type="match status" value="1"/>
</dbReference>
<dbReference type="SUPFAM" id="SSF54695">
    <property type="entry name" value="POZ domain"/>
    <property type="match status" value="1"/>
</dbReference>
<dbReference type="AlphaFoldDB" id="A0ABD3EA47"/>
<feature type="domain" description="NPH3" evidence="4">
    <location>
        <begin position="191"/>
        <end position="450"/>
    </location>
</feature>
<keyword evidence="6" id="KW-1185">Reference proteome</keyword>
<evidence type="ECO:0000256" key="3">
    <source>
        <dbReference type="PROSITE-ProRule" id="PRU00982"/>
    </source>
</evidence>
<dbReference type="InterPro" id="IPR043454">
    <property type="entry name" value="NPH3/RPT2-like"/>
</dbReference>
<gene>
    <name evidence="5" type="ORF">CASFOL_007462</name>
</gene>
<protein>
    <recommendedName>
        <fullName evidence="4">NPH3 domain-containing protein</fullName>
    </recommendedName>
</protein>
<dbReference type="Gene3D" id="3.30.710.10">
    <property type="entry name" value="Potassium Channel Kv1.1, Chain A"/>
    <property type="match status" value="1"/>
</dbReference>
<name>A0ABD3EA47_9LAMI</name>
<comment type="caution">
    <text evidence="5">The sequence shown here is derived from an EMBL/GenBank/DDBJ whole genome shotgun (WGS) entry which is preliminary data.</text>
</comment>
<evidence type="ECO:0000256" key="2">
    <source>
        <dbReference type="ARBA" id="ARBA00022786"/>
    </source>
</evidence>
<keyword evidence="2" id="KW-0833">Ubl conjugation pathway</keyword>
<accession>A0ABD3EA47</accession>
<sequence length="535" mass="60153">MSDPSDVLLQIHVNGQHTFFLSETILTNYSERLRKIIKQQQRKTGIRVDGFPGGPHGFEMVSRFCYNNGVVSITVSNVSLLHCCAAFLEMTEIASSVNLLHQTEVFLQGIFYWSWYEILMCLKSCEPFFDFAGSCGLIEKLMCSLLAKIAQNSDVSLFSLSSSSSSSSPEMTHSLRSQSVCENALVKRARAWWFQDLTILGPKIVEQFLKALGCYGSENNNLIITRFLIHYLKTTLHSNYSKSLVSVDYASLADTAAYGVVLTGKTAFSCRGLFSVLRIVSRFGLSRKYRAGLERLLGSMLDQAKLDDLLVSSGGDGDPGVYDVNFVLRLVELFVHYNDNKVLLRKMKKVGELIDMYLGEIGPDQNLIISKFLGVAESLPDCARDSYDYVYRAIDIYLESHPTLSLEERSRMCRCLNYKKLSLEACKDLAKNPRIPPRAAIEALASQHPTVQTALDDGSSPSNVNDYQVVLYKNDDNGVSDTESFPEGEEMKVNLERMQWKVVELEKVCREMKSQMARMAKLGGPQYYRPLPRLC</sequence>
<comment type="similarity">
    <text evidence="3">Belongs to the NPH3 family.</text>
</comment>
<organism evidence="5 6">
    <name type="scientific">Castilleja foliolosa</name>
    <dbReference type="NCBI Taxonomy" id="1961234"/>
    <lineage>
        <taxon>Eukaryota</taxon>
        <taxon>Viridiplantae</taxon>
        <taxon>Streptophyta</taxon>
        <taxon>Embryophyta</taxon>
        <taxon>Tracheophyta</taxon>
        <taxon>Spermatophyta</taxon>
        <taxon>Magnoliopsida</taxon>
        <taxon>eudicotyledons</taxon>
        <taxon>Gunneridae</taxon>
        <taxon>Pentapetalae</taxon>
        <taxon>asterids</taxon>
        <taxon>lamiids</taxon>
        <taxon>Lamiales</taxon>
        <taxon>Orobanchaceae</taxon>
        <taxon>Pedicularideae</taxon>
        <taxon>Castillejinae</taxon>
        <taxon>Castilleja</taxon>
    </lineage>
</organism>
<comment type="pathway">
    <text evidence="1">Protein modification; protein ubiquitination.</text>
</comment>
<evidence type="ECO:0000259" key="4">
    <source>
        <dbReference type="PROSITE" id="PS51649"/>
    </source>
</evidence>
<dbReference type="InterPro" id="IPR011333">
    <property type="entry name" value="SKP1/BTB/POZ_sf"/>
</dbReference>
<dbReference type="Proteomes" id="UP001632038">
    <property type="component" value="Unassembled WGS sequence"/>
</dbReference>
<proteinExistence type="inferred from homology"/>
<evidence type="ECO:0000313" key="6">
    <source>
        <dbReference type="Proteomes" id="UP001632038"/>
    </source>
</evidence>
<dbReference type="InterPro" id="IPR027356">
    <property type="entry name" value="NPH3_dom"/>
</dbReference>
<evidence type="ECO:0000256" key="1">
    <source>
        <dbReference type="ARBA" id="ARBA00004906"/>
    </source>
</evidence>
<reference evidence="6" key="1">
    <citation type="journal article" date="2024" name="IScience">
        <title>Strigolactones Initiate the Formation of Haustorium-like Structures in Castilleja.</title>
        <authorList>
            <person name="Buerger M."/>
            <person name="Peterson D."/>
            <person name="Chory J."/>
        </authorList>
    </citation>
    <scope>NUCLEOTIDE SEQUENCE [LARGE SCALE GENOMIC DNA]</scope>
</reference>
<dbReference type="PROSITE" id="PS51649">
    <property type="entry name" value="NPH3"/>
    <property type="match status" value="1"/>
</dbReference>
<dbReference type="Pfam" id="PF03000">
    <property type="entry name" value="NPH3"/>
    <property type="match status" value="1"/>
</dbReference>
<dbReference type="EMBL" id="JAVIJP010000007">
    <property type="protein sequence ID" value="KAL3651059.1"/>
    <property type="molecule type" value="Genomic_DNA"/>
</dbReference>
<evidence type="ECO:0000313" key="5">
    <source>
        <dbReference type="EMBL" id="KAL3651059.1"/>
    </source>
</evidence>